<evidence type="ECO:0000313" key="3">
    <source>
        <dbReference type="EMBL" id="GLY78011.1"/>
    </source>
</evidence>
<comment type="caution">
    <text evidence="3">The sequence shown here is derived from an EMBL/GenBank/DDBJ whole genome shotgun (WGS) entry which is preliminary data.</text>
</comment>
<organism evidence="3 4">
    <name type="scientific">Actinoallomurus iriomotensis</name>
    <dbReference type="NCBI Taxonomy" id="478107"/>
    <lineage>
        <taxon>Bacteria</taxon>
        <taxon>Bacillati</taxon>
        <taxon>Actinomycetota</taxon>
        <taxon>Actinomycetes</taxon>
        <taxon>Streptosporangiales</taxon>
        <taxon>Thermomonosporaceae</taxon>
        <taxon>Actinoallomurus</taxon>
    </lineage>
</organism>
<proteinExistence type="predicted"/>
<evidence type="ECO:0000256" key="1">
    <source>
        <dbReference type="SAM" id="MobiDB-lite"/>
    </source>
</evidence>
<evidence type="ECO:0000256" key="2">
    <source>
        <dbReference type="SAM" id="Phobius"/>
    </source>
</evidence>
<keyword evidence="2" id="KW-0812">Transmembrane</keyword>
<evidence type="ECO:0000313" key="4">
    <source>
        <dbReference type="Proteomes" id="UP001165135"/>
    </source>
</evidence>
<keyword evidence="2" id="KW-0472">Membrane</keyword>
<accession>A0A9W6RKT2</accession>
<dbReference type="EMBL" id="BSTJ01000008">
    <property type="protein sequence ID" value="GLY78011.1"/>
    <property type="molecule type" value="Genomic_DNA"/>
</dbReference>
<gene>
    <name evidence="3" type="ORF">Airi01_062780</name>
</gene>
<protein>
    <submittedName>
        <fullName evidence="3">Uncharacterized protein</fullName>
    </submittedName>
</protein>
<dbReference type="AlphaFoldDB" id="A0A9W6RKT2"/>
<keyword evidence="2" id="KW-1133">Transmembrane helix</keyword>
<dbReference type="Proteomes" id="UP001165135">
    <property type="component" value="Unassembled WGS sequence"/>
</dbReference>
<sequence>MGPRLPQGFDDGFTKGGVIGAGVTIASGLVVAGAAFGYRKLKARSFAKREQDLSAEESNPVIEERAGDEHEAGEGSTSE</sequence>
<feature type="region of interest" description="Disordered" evidence="1">
    <location>
        <begin position="47"/>
        <end position="79"/>
    </location>
</feature>
<name>A0A9W6RKT2_9ACTN</name>
<feature type="compositionally biased region" description="Basic and acidic residues" evidence="1">
    <location>
        <begin position="62"/>
        <end position="73"/>
    </location>
</feature>
<reference evidence="3" key="1">
    <citation type="submission" date="2023-03" db="EMBL/GenBank/DDBJ databases">
        <title>Actinoallomurus iriomotensis NBRC 103681.</title>
        <authorList>
            <person name="Ichikawa N."/>
            <person name="Sato H."/>
            <person name="Tonouchi N."/>
        </authorList>
    </citation>
    <scope>NUCLEOTIDE SEQUENCE</scope>
    <source>
        <strain evidence="3">NBRC 103681</strain>
    </source>
</reference>
<feature type="transmembrane region" description="Helical" evidence="2">
    <location>
        <begin position="18"/>
        <end position="38"/>
    </location>
</feature>